<dbReference type="GO" id="GO:0007165">
    <property type="term" value="P:signal transduction"/>
    <property type="evidence" value="ECO:0007669"/>
    <property type="project" value="InterPro"/>
</dbReference>
<reference evidence="2" key="1">
    <citation type="submission" date="2019-07" db="EMBL/GenBank/DDBJ databases">
        <title>Phylogenomic Reclassification of ATCC Bacillus Strains and Various Taxa within the Genus Bacillus.</title>
        <authorList>
            <person name="Riojas M.A."/>
            <person name="Frank A.M."/>
            <person name="Fenn S.L."/>
            <person name="King S.P."/>
            <person name="Brower S.M."/>
            <person name="Hazbon M.H."/>
        </authorList>
    </citation>
    <scope>NUCLEOTIDE SEQUENCE</scope>
    <source>
        <strain evidence="2">NR-12239</strain>
    </source>
</reference>
<sequence>MEWDVFISHASEDKNDFVKPLAKILQDLRLKVWYDEFTLRIGDSLSTSINKGLISSKYGLVVISKSFIGKGWPDYELQSLISREIGKSKVILPIWHNVTREDIMSFSPFLADKFALNSTTSSIEEIAMQIVEVVNPEIYYNIIRIYASEAIRKSAEERTIPISAIKIPNPRHDKLPQLMLNRIMIIQKTLYDVFPEPLRDTILKFRSETNPERELIIWEAIAATYLQFTFAREISIEKRKEIYKIILQFTLVNELDSYHPESIEHMTIDEYIELKNLYKIIIPNIHTGILVKKE</sequence>
<dbReference type="AlphaFoldDB" id="A0AAJ1YXA2"/>
<dbReference type="PROSITE" id="PS50104">
    <property type="entry name" value="TIR"/>
    <property type="match status" value="1"/>
</dbReference>
<organism evidence="2 3">
    <name type="scientific">Bacillus pseudomycoides</name>
    <dbReference type="NCBI Taxonomy" id="64104"/>
    <lineage>
        <taxon>Bacteria</taxon>
        <taxon>Bacillati</taxon>
        <taxon>Bacillota</taxon>
        <taxon>Bacilli</taxon>
        <taxon>Bacillales</taxon>
        <taxon>Bacillaceae</taxon>
        <taxon>Bacillus</taxon>
        <taxon>Bacillus cereus group</taxon>
    </lineage>
</organism>
<feature type="domain" description="TIR" evidence="1">
    <location>
        <begin position="1"/>
        <end position="134"/>
    </location>
</feature>
<dbReference type="InterPro" id="IPR000157">
    <property type="entry name" value="TIR_dom"/>
</dbReference>
<evidence type="ECO:0000313" key="2">
    <source>
        <dbReference type="EMBL" id="MDR4325860.1"/>
    </source>
</evidence>
<evidence type="ECO:0000259" key="1">
    <source>
        <dbReference type="PROSITE" id="PS50104"/>
    </source>
</evidence>
<protein>
    <submittedName>
        <fullName evidence="2">Toll/interleukin-1 receptor domain-containing protein</fullName>
    </submittedName>
</protein>
<dbReference type="Gene3D" id="3.40.50.10140">
    <property type="entry name" value="Toll/interleukin-1 receptor homology (TIR) domain"/>
    <property type="match status" value="1"/>
</dbReference>
<gene>
    <name evidence="2" type="ORF">FOS08_07870</name>
</gene>
<dbReference type="InterPro" id="IPR035897">
    <property type="entry name" value="Toll_tir_struct_dom_sf"/>
</dbReference>
<dbReference type="SUPFAM" id="SSF52200">
    <property type="entry name" value="Toll/Interleukin receptor TIR domain"/>
    <property type="match status" value="1"/>
</dbReference>
<dbReference type="RefSeq" id="WP_098604220.1">
    <property type="nucleotide sequence ID" value="NZ_JARMDG010000025.1"/>
</dbReference>
<name>A0AAJ1YXA2_9BACI</name>
<dbReference type="Pfam" id="PF13676">
    <property type="entry name" value="TIR_2"/>
    <property type="match status" value="1"/>
</dbReference>
<accession>A0AAJ1YXA2</accession>
<dbReference type="EMBL" id="VLYX01000005">
    <property type="protein sequence ID" value="MDR4325860.1"/>
    <property type="molecule type" value="Genomic_DNA"/>
</dbReference>
<comment type="caution">
    <text evidence="2">The sequence shown here is derived from an EMBL/GenBank/DDBJ whole genome shotgun (WGS) entry which is preliminary data.</text>
</comment>
<proteinExistence type="predicted"/>
<dbReference type="Proteomes" id="UP001248134">
    <property type="component" value="Unassembled WGS sequence"/>
</dbReference>
<keyword evidence="2" id="KW-0675">Receptor</keyword>
<evidence type="ECO:0000313" key="3">
    <source>
        <dbReference type="Proteomes" id="UP001248134"/>
    </source>
</evidence>
<dbReference type="SMART" id="SM00255">
    <property type="entry name" value="TIR"/>
    <property type="match status" value="1"/>
</dbReference>